<evidence type="ECO:0000256" key="1">
    <source>
        <dbReference type="SAM" id="SignalP"/>
    </source>
</evidence>
<dbReference type="EMBL" id="CP003985">
    <property type="protein sequence ID" value="AGF77763.1"/>
    <property type="molecule type" value="Genomic_DNA"/>
</dbReference>
<dbReference type="HOGENOM" id="CLU_090389_13_0_7"/>
<reference evidence="4" key="1">
    <citation type="journal article" date="2013" name="Stand. Genomic Sci.">
        <title>Complete genome sequence of Desulfocapsa sulfexigens, a marine deltaproteobacterium specialized in disproportionating inorganic sulfur compounds.</title>
        <authorList>
            <person name="Finster K.W."/>
            <person name="Kjeldsen K.U."/>
            <person name="Kube M."/>
            <person name="Reinhardt R."/>
            <person name="Mussmann M."/>
            <person name="Amann R."/>
            <person name="Schreiber L."/>
        </authorList>
    </citation>
    <scope>NUCLEOTIDE SEQUENCE [LARGE SCALE GENOMIC DNA]</scope>
    <source>
        <strain evidence="4">DSM 10523 / SB164P1</strain>
    </source>
</reference>
<dbReference type="GO" id="GO:0045454">
    <property type="term" value="P:cell redox homeostasis"/>
    <property type="evidence" value="ECO:0007669"/>
    <property type="project" value="TreeGrafter"/>
</dbReference>
<dbReference type="AlphaFoldDB" id="M1P2P9"/>
<evidence type="ECO:0000313" key="3">
    <source>
        <dbReference type="EMBL" id="AGF77763.1"/>
    </source>
</evidence>
<keyword evidence="4" id="KW-1185">Reference proteome</keyword>
<dbReference type="PROSITE" id="PS51352">
    <property type="entry name" value="THIOREDOXIN_2"/>
    <property type="match status" value="1"/>
</dbReference>
<dbReference type="KEGG" id="dsf:UWK_01195"/>
<accession>M1P2P9</accession>
<evidence type="ECO:0000259" key="2">
    <source>
        <dbReference type="PROSITE" id="PS51352"/>
    </source>
</evidence>
<dbReference type="Pfam" id="PF00085">
    <property type="entry name" value="Thioredoxin"/>
    <property type="match status" value="1"/>
</dbReference>
<feature type="domain" description="Thioredoxin" evidence="2">
    <location>
        <begin position="1"/>
        <end position="120"/>
    </location>
</feature>
<name>M1P2P9_DESSD</name>
<organism evidence="3 4">
    <name type="scientific">Desulfocapsa sulfexigens (strain DSM 10523 / SB164P1)</name>
    <dbReference type="NCBI Taxonomy" id="1167006"/>
    <lineage>
        <taxon>Bacteria</taxon>
        <taxon>Pseudomonadati</taxon>
        <taxon>Thermodesulfobacteriota</taxon>
        <taxon>Desulfobulbia</taxon>
        <taxon>Desulfobulbales</taxon>
        <taxon>Desulfocapsaceae</taxon>
        <taxon>Desulfocapsa</taxon>
    </lineage>
</organism>
<dbReference type="GO" id="GO:0015035">
    <property type="term" value="F:protein-disulfide reductase activity"/>
    <property type="evidence" value="ECO:0007669"/>
    <property type="project" value="TreeGrafter"/>
</dbReference>
<dbReference type="PANTHER" id="PTHR45663">
    <property type="entry name" value="GEO12009P1"/>
    <property type="match status" value="1"/>
</dbReference>
<dbReference type="PANTHER" id="PTHR45663:SF11">
    <property type="entry name" value="GEO12009P1"/>
    <property type="match status" value="1"/>
</dbReference>
<dbReference type="SUPFAM" id="SSF52833">
    <property type="entry name" value="Thioredoxin-like"/>
    <property type="match status" value="1"/>
</dbReference>
<dbReference type="GO" id="GO:0005829">
    <property type="term" value="C:cytosol"/>
    <property type="evidence" value="ECO:0007669"/>
    <property type="project" value="TreeGrafter"/>
</dbReference>
<dbReference type="Proteomes" id="UP000011721">
    <property type="component" value="Chromosome"/>
</dbReference>
<keyword evidence="1" id="KW-0732">Signal</keyword>
<dbReference type="STRING" id="1167006.UWK_01195"/>
<dbReference type="InterPro" id="IPR036249">
    <property type="entry name" value="Thioredoxin-like_sf"/>
</dbReference>
<gene>
    <name evidence="3" type="ordered locus">UWK_01195</name>
</gene>
<dbReference type="Gene3D" id="3.40.30.10">
    <property type="entry name" value="Glutaredoxin"/>
    <property type="match status" value="1"/>
</dbReference>
<sequence length="121" mass="13984">MKKTLYHVSVLFVLVICFSTTVKAEDYPVNNTVTMLELGADSCVPCKLMAPIIDKLEHEYRGKAAIVFIDVWKDPNQAKKYGITAIPTQIFYEKSGRERYRHVGFLNEKEIRKWLDMLISI</sequence>
<dbReference type="RefSeq" id="WP_015403457.1">
    <property type="nucleotide sequence ID" value="NC_020304.1"/>
</dbReference>
<dbReference type="InterPro" id="IPR013766">
    <property type="entry name" value="Thioredoxin_domain"/>
</dbReference>
<dbReference type="OrthoDB" id="9790390at2"/>
<feature type="signal peptide" evidence="1">
    <location>
        <begin position="1"/>
        <end position="24"/>
    </location>
</feature>
<feature type="chain" id="PRO_5004016625" evidence="1">
    <location>
        <begin position="25"/>
        <end position="121"/>
    </location>
</feature>
<protein>
    <submittedName>
        <fullName evidence="3">Thioredoxin domain-containing protein</fullName>
    </submittedName>
</protein>
<dbReference type="eggNOG" id="COG0526">
    <property type="taxonomic scope" value="Bacteria"/>
</dbReference>
<dbReference type="CDD" id="cd02947">
    <property type="entry name" value="TRX_family"/>
    <property type="match status" value="1"/>
</dbReference>
<proteinExistence type="predicted"/>
<evidence type="ECO:0000313" key="4">
    <source>
        <dbReference type="Proteomes" id="UP000011721"/>
    </source>
</evidence>